<proteinExistence type="predicted"/>
<reference evidence="1" key="1">
    <citation type="submission" date="2019-04" db="EMBL/GenBank/DDBJ databases">
        <authorList>
            <person name="Alioto T."/>
            <person name="Alioto T."/>
        </authorList>
    </citation>
    <scope>NUCLEOTIDE SEQUENCE [LARGE SCALE GENOMIC DNA]</scope>
</reference>
<organism evidence="1 2">
    <name type="scientific">Marmota monax</name>
    <name type="common">Woodchuck</name>
    <dbReference type="NCBI Taxonomy" id="9995"/>
    <lineage>
        <taxon>Eukaryota</taxon>
        <taxon>Metazoa</taxon>
        <taxon>Chordata</taxon>
        <taxon>Craniata</taxon>
        <taxon>Vertebrata</taxon>
        <taxon>Euteleostomi</taxon>
        <taxon>Mammalia</taxon>
        <taxon>Eutheria</taxon>
        <taxon>Euarchontoglires</taxon>
        <taxon>Glires</taxon>
        <taxon>Rodentia</taxon>
        <taxon>Sciuromorpha</taxon>
        <taxon>Sciuridae</taxon>
        <taxon>Xerinae</taxon>
        <taxon>Marmotini</taxon>
        <taxon>Marmota</taxon>
    </lineage>
</organism>
<sequence>MENHLLAKKREAVLLSLQLYHASAVPPRAAGGLYVTTGHRVQISSQAAEEPDRPTRTYIQTLPDTAGSKRIKEIWNDMKKIS</sequence>
<accession>A0A5E4A5X4</accession>
<dbReference type="EMBL" id="CABDUW010000020">
    <property type="protein sequence ID" value="VTJ52610.1"/>
    <property type="molecule type" value="Genomic_DNA"/>
</dbReference>
<keyword evidence="2" id="KW-1185">Reference proteome</keyword>
<gene>
    <name evidence="1" type="ORF">MONAX_5E008368</name>
</gene>
<evidence type="ECO:0000313" key="2">
    <source>
        <dbReference type="Proteomes" id="UP000335636"/>
    </source>
</evidence>
<evidence type="ECO:0000313" key="1">
    <source>
        <dbReference type="EMBL" id="VTJ52610.1"/>
    </source>
</evidence>
<dbReference type="AlphaFoldDB" id="A0A5E4A5X4"/>
<protein>
    <submittedName>
        <fullName evidence="1">Uncharacterized protein</fullName>
    </submittedName>
</protein>
<name>A0A5E4A5X4_MARMO</name>
<dbReference type="Proteomes" id="UP000335636">
    <property type="component" value="Unassembled WGS sequence"/>
</dbReference>
<comment type="caution">
    <text evidence="1">The sequence shown here is derived from an EMBL/GenBank/DDBJ whole genome shotgun (WGS) entry which is preliminary data.</text>
</comment>